<evidence type="ECO:0000256" key="1">
    <source>
        <dbReference type="SAM" id="MobiDB-lite"/>
    </source>
</evidence>
<comment type="caution">
    <text evidence="2">The sequence shown here is derived from an EMBL/GenBank/DDBJ whole genome shotgun (WGS) entry which is preliminary data.</text>
</comment>
<proteinExistence type="predicted"/>
<reference evidence="2" key="1">
    <citation type="submission" date="2023-03" db="EMBL/GenBank/DDBJ databases">
        <title>Massive genome expansion in bonnet fungi (Mycena s.s.) driven by repeated elements and novel gene families across ecological guilds.</title>
        <authorList>
            <consortium name="Lawrence Berkeley National Laboratory"/>
            <person name="Harder C.B."/>
            <person name="Miyauchi S."/>
            <person name="Viragh M."/>
            <person name="Kuo A."/>
            <person name="Thoen E."/>
            <person name="Andreopoulos B."/>
            <person name="Lu D."/>
            <person name="Skrede I."/>
            <person name="Drula E."/>
            <person name="Henrissat B."/>
            <person name="Morin E."/>
            <person name="Kohler A."/>
            <person name="Barry K."/>
            <person name="LaButti K."/>
            <person name="Morin E."/>
            <person name="Salamov A."/>
            <person name="Lipzen A."/>
            <person name="Mereny Z."/>
            <person name="Hegedus B."/>
            <person name="Baldrian P."/>
            <person name="Stursova M."/>
            <person name="Weitz H."/>
            <person name="Taylor A."/>
            <person name="Grigoriev I.V."/>
            <person name="Nagy L.G."/>
            <person name="Martin F."/>
            <person name="Kauserud H."/>
        </authorList>
    </citation>
    <scope>NUCLEOTIDE SEQUENCE</scope>
    <source>
        <strain evidence="2">CBHHK067</strain>
    </source>
</reference>
<sequence length="180" mass="18531">MGHLSDSNLLLNCVEEGRSKVENCRKVFGAGCLLSGVTAVDLPSAAGMTAAALKLDGTRAESAQNDPEAERAWDAPRGGNPTRGSYEGAGHGLEVGRRSTARGSGVRNGCAPGNGGGSRIVGTCYVMRNKEPGDLPLGVLSPMASTDVCGDERTTSGEMCGIAAPLGRRTKHHTQINVLP</sequence>
<evidence type="ECO:0000313" key="2">
    <source>
        <dbReference type="EMBL" id="KAJ7690979.1"/>
    </source>
</evidence>
<protein>
    <submittedName>
        <fullName evidence="2">Uncharacterized protein</fullName>
    </submittedName>
</protein>
<name>A0AAD7DIF0_MYCRO</name>
<dbReference type="Proteomes" id="UP001221757">
    <property type="component" value="Unassembled WGS sequence"/>
</dbReference>
<accession>A0AAD7DIF0</accession>
<feature type="region of interest" description="Disordered" evidence="1">
    <location>
        <begin position="57"/>
        <end position="112"/>
    </location>
</feature>
<dbReference type="AlphaFoldDB" id="A0AAD7DIF0"/>
<dbReference type="EMBL" id="JARKIE010000061">
    <property type="protein sequence ID" value="KAJ7690979.1"/>
    <property type="molecule type" value="Genomic_DNA"/>
</dbReference>
<gene>
    <name evidence="2" type="ORF">B0H17DRAFT_1134003</name>
</gene>
<evidence type="ECO:0000313" key="3">
    <source>
        <dbReference type="Proteomes" id="UP001221757"/>
    </source>
</evidence>
<keyword evidence="3" id="KW-1185">Reference proteome</keyword>
<organism evidence="2 3">
    <name type="scientific">Mycena rosella</name>
    <name type="common">Pink bonnet</name>
    <name type="synonym">Agaricus rosellus</name>
    <dbReference type="NCBI Taxonomy" id="1033263"/>
    <lineage>
        <taxon>Eukaryota</taxon>
        <taxon>Fungi</taxon>
        <taxon>Dikarya</taxon>
        <taxon>Basidiomycota</taxon>
        <taxon>Agaricomycotina</taxon>
        <taxon>Agaricomycetes</taxon>
        <taxon>Agaricomycetidae</taxon>
        <taxon>Agaricales</taxon>
        <taxon>Marasmiineae</taxon>
        <taxon>Mycenaceae</taxon>
        <taxon>Mycena</taxon>
    </lineage>
</organism>